<name>A0A0A8Z1K0_ARUDO</name>
<dbReference type="EMBL" id="GBRH01265224">
    <property type="protein sequence ID" value="JAD32671.1"/>
    <property type="molecule type" value="Transcribed_RNA"/>
</dbReference>
<dbReference type="AlphaFoldDB" id="A0A0A8Z1K0"/>
<evidence type="ECO:0000313" key="1">
    <source>
        <dbReference type="EMBL" id="JAD32671.1"/>
    </source>
</evidence>
<protein>
    <submittedName>
        <fullName evidence="1">Uncharacterized protein</fullName>
    </submittedName>
</protein>
<organism evidence="1">
    <name type="scientific">Arundo donax</name>
    <name type="common">Giant reed</name>
    <name type="synonym">Donax arundinaceus</name>
    <dbReference type="NCBI Taxonomy" id="35708"/>
    <lineage>
        <taxon>Eukaryota</taxon>
        <taxon>Viridiplantae</taxon>
        <taxon>Streptophyta</taxon>
        <taxon>Embryophyta</taxon>
        <taxon>Tracheophyta</taxon>
        <taxon>Spermatophyta</taxon>
        <taxon>Magnoliopsida</taxon>
        <taxon>Liliopsida</taxon>
        <taxon>Poales</taxon>
        <taxon>Poaceae</taxon>
        <taxon>PACMAD clade</taxon>
        <taxon>Arundinoideae</taxon>
        <taxon>Arundineae</taxon>
        <taxon>Arundo</taxon>
    </lineage>
</organism>
<reference evidence="1" key="2">
    <citation type="journal article" date="2015" name="Data Brief">
        <title>Shoot transcriptome of the giant reed, Arundo donax.</title>
        <authorList>
            <person name="Barrero R.A."/>
            <person name="Guerrero F.D."/>
            <person name="Moolhuijzen P."/>
            <person name="Goolsby J.A."/>
            <person name="Tidwell J."/>
            <person name="Bellgard S.E."/>
            <person name="Bellgard M.I."/>
        </authorList>
    </citation>
    <scope>NUCLEOTIDE SEQUENCE</scope>
    <source>
        <tissue evidence="1">Shoot tissue taken approximately 20 cm above the soil surface</tissue>
    </source>
</reference>
<proteinExistence type="predicted"/>
<reference evidence="1" key="1">
    <citation type="submission" date="2014-09" db="EMBL/GenBank/DDBJ databases">
        <authorList>
            <person name="Magalhaes I.L.F."/>
            <person name="Oliveira U."/>
            <person name="Santos F.R."/>
            <person name="Vidigal T.H.D.A."/>
            <person name="Brescovit A.D."/>
            <person name="Santos A.J."/>
        </authorList>
    </citation>
    <scope>NUCLEOTIDE SEQUENCE</scope>
    <source>
        <tissue evidence="1">Shoot tissue taken approximately 20 cm above the soil surface</tissue>
    </source>
</reference>
<accession>A0A0A8Z1K0</accession>
<sequence length="18" mass="2251">MWLGTWRQCYKQFVFSGI</sequence>